<proteinExistence type="predicted"/>
<dbReference type="RefSeq" id="WP_067182784.1">
    <property type="nucleotide sequence ID" value="NZ_CP012199.1"/>
</dbReference>
<name>A0AA86GK88_9SPHN</name>
<sequence length="285" mass="29874">MQEPSVRTSRLAIAAGFAAIIAIGGSGFFLGRVTAPAPKVPAPVAPAPTPAPKPVVKTLERGDLLALAQQAADAFASGQAAPKAVTDAAGRAFDLTLPFGCGGPADADSGLPMRWSYDEGEQILRISVRSETWKGGDWGSSGPADAEVAEGFWISRPWMSSPDCPLRGDRAMARGVEPVTLPGQTLAIAQFAGNEADRDLHRGGRPYEIVQRVPKERFDGSRGFRLLVSGRIANPGASAPIRCVQPAGTEQRPICAIDVRIESVRIANPVSGETLATWSTGRVGQ</sequence>
<keyword evidence="1" id="KW-0472">Membrane</keyword>
<evidence type="ECO:0000313" key="3">
    <source>
        <dbReference type="Proteomes" id="UP000058599"/>
    </source>
</evidence>
<dbReference type="EMBL" id="CP012199">
    <property type="protein sequence ID" value="AMG74173.1"/>
    <property type="molecule type" value="Genomic_DNA"/>
</dbReference>
<protein>
    <submittedName>
        <fullName evidence="2">Uncharacterized protein</fullName>
    </submittedName>
</protein>
<keyword evidence="3" id="KW-1185">Reference proteome</keyword>
<dbReference type="AlphaFoldDB" id="A0AA86GK88"/>
<reference evidence="2 3" key="1">
    <citation type="journal article" date="2016" name="BMC Genomics">
        <title>Genomic analysis of the nitrate-respiring Sphingopyxis granuli (formerly Sphingomonas macrogoltabida) strain TFA.</title>
        <authorList>
            <person name="Garcia-Romero I."/>
            <person name="Perez-Pulido A.J."/>
            <person name="Gonzalez-Flores Y.E."/>
            <person name="Reyes-Ramirez F."/>
            <person name="Santero E."/>
            <person name="Floriano B."/>
        </authorList>
    </citation>
    <scope>NUCLEOTIDE SEQUENCE [LARGE SCALE GENOMIC DNA]</scope>
    <source>
        <strain evidence="2 3">TFA</strain>
    </source>
</reference>
<gene>
    <name evidence="2" type="ORF">SGRAN_1795</name>
</gene>
<feature type="transmembrane region" description="Helical" evidence="1">
    <location>
        <begin position="12"/>
        <end position="31"/>
    </location>
</feature>
<dbReference type="KEGG" id="sgi:SGRAN_1795"/>
<dbReference type="Proteomes" id="UP000058599">
    <property type="component" value="Chromosome"/>
</dbReference>
<evidence type="ECO:0000256" key="1">
    <source>
        <dbReference type="SAM" id="Phobius"/>
    </source>
</evidence>
<keyword evidence="1" id="KW-0812">Transmembrane</keyword>
<organism evidence="2 3">
    <name type="scientific">Sphingopyxis granuli</name>
    <dbReference type="NCBI Taxonomy" id="267128"/>
    <lineage>
        <taxon>Bacteria</taxon>
        <taxon>Pseudomonadati</taxon>
        <taxon>Pseudomonadota</taxon>
        <taxon>Alphaproteobacteria</taxon>
        <taxon>Sphingomonadales</taxon>
        <taxon>Sphingomonadaceae</taxon>
        <taxon>Sphingopyxis</taxon>
    </lineage>
</organism>
<keyword evidence="1" id="KW-1133">Transmembrane helix</keyword>
<evidence type="ECO:0000313" key="2">
    <source>
        <dbReference type="EMBL" id="AMG74173.1"/>
    </source>
</evidence>
<accession>A0AA86GK88</accession>